<accession>A0A1G1YEB4</accession>
<reference evidence="2 3" key="1">
    <citation type="journal article" date="2016" name="Nat. Commun.">
        <title>Thousands of microbial genomes shed light on interconnected biogeochemical processes in an aquifer system.</title>
        <authorList>
            <person name="Anantharaman K."/>
            <person name="Brown C.T."/>
            <person name="Hug L.A."/>
            <person name="Sharon I."/>
            <person name="Castelle C.J."/>
            <person name="Probst A.J."/>
            <person name="Thomas B.C."/>
            <person name="Singh A."/>
            <person name="Wilkins M.J."/>
            <person name="Karaoz U."/>
            <person name="Brodie E.L."/>
            <person name="Williams K.H."/>
            <person name="Hubbard S.S."/>
            <person name="Banfield J.F."/>
        </authorList>
    </citation>
    <scope>NUCLEOTIDE SEQUENCE [LARGE SCALE GENOMIC DNA]</scope>
</reference>
<dbReference type="InterPro" id="IPR037229">
    <property type="entry name" value="Ribosomal_bL35_sf"/>
</dbReference>
<organism evidence="2 3">
    <name type="scientific">Candidatus Buchananbacteria bacterium RIFCSPHIGHO2_02_FULL_56_16</name>
    <dbReference type="NCBI Taxonomy" id="1797542"/>
    <lineage>
        <taxon>Bacteria</taxon>
        <taxon>Candidatus Buchananiibacteriota</taxon>
    </lineage>
</organism>
<name>A0A1G1YEB4_9BACT</name>
<evidence type="ECO:0000313" key="2">
    <source>
        <dbReference type="EMBL" id="OGY50629.1"/>
    </source>
</evidence>
<dbReference type="EMBL" id="MHIL01000028">
    <property type="protein sequence ID" value="OGY50629.1"/>
    <property type="molecule type" value="Genomic_DNA"/>
</dbReference>
<comment type="caution">
    <text evidence="2">The sequence shown here is derived from an EMBL/GenBank/DDBJ whole genome shotgun (WGS) entry which is preliminary data.</text>
</comment>
<dbReference type="SUPFAM" id="SSF143034">
    <property type="entry name" value="L35p-like"/>
    <property type="match status" value="1"/>
</dbReference>
<sequence length="69" mass="8095">MKLKTHKATAKKIKITNTKRRKNKKFLTKRAGQDHFNARESGNVTRSKRRRQTLDPTNVKTAKRMLPYA</sequence>
<feature type="region of interest" description="Disordered" evidence="1">
    <location>
        <begin position="19"/>
        <end position="69"/>
    </location>
</feature>
<protein>
    <recommendedName>
        <fullName evidence="4">50S ribosomal protein L35</fullName>
    </recommendedName>
</protein>
<dbReference type="AlphaFoldDB" id="A0A1G1YEB4"/>
<proteinExistence type="predicted"/>
<dbReference type="Proteomes" id="UP000177310">
    <property type="component" value="Unassembled WGS sequence"/>
</dbReference>
<dbReference type="STRING" id="1797542.A3J59_01355"/>
<evidence type="ECO:0000313" key="3">
    <source>
        <dbReference type="Proteomes" id="UP000177310"/>
    </source>
</evidence>
<evidence type="ECO:0000256" key="1">
    <source>
        <dbReference type="SAM" id="MobiDB-lite"/>
    </source>
</evidence>
<feature type="compositionally biased region" description="Basic residues" evidence="1">
    <location>
        <begin position="19"/>
        <end position="28"/>
    </location>
</feature>
<gene>
    <name evidence="2" type="ORF">A3J59_01355</name>
</gene>
<dbReference type="Gene3D" id="4.10.410.60">
    <property type="match status" value="1"/>
</dbReference>
<evidence type="ECO:0008006" key="4">
    <source>
        <dbReference type="Google" id="ProtNLM"/>
    </source>
</evidence>